<sequence>MSPDDDPPQPTPPRIRLFYGRRNSQSRLRVINSGSYELEVLDPGRPPPPPYHETPNPAAYDGAPDLEAGNATIPRGDEPAPRQPGAAAAALADAITADRARRPSNTNNTNNPPLTAPAPAAHPSPTPSGEPPTYTFRPASSLPSNTQPNTHQDPRPRRVEPSVI</sequence>
<evidence type="ECO:0000313" key="2">
    <source>
        <dbReference type="EMBL" id="KAK3902380.1"/>
    </source>
</evidence>
<comment type="caution">
    <text evidence="2">The sequence shown here is derived from an EMBL/GenBank/DDBJ whole genome shotgun (WGS) entry which is preliminary data.</text>
</comment>
<reference evidence="2" key="1">
    <citation type="journal article" date="2023" name="Mol. Phylogenet. Evol.">
        <title>Genome-scale phylogeny and comparative genomics of the fungal order Sordariales.</title>
        <authorList>
            <person name="Hensen N."/>
            <person name="Bonometti L."/>
            <person name="Westerberg I."/>
            <person name="Brannstrom I.O."/>
            <person name="Guillou S."/>
            <person name="Cros-Aarteil S."/>
            <person name="Calhoun S."/>
            <person name="Haridas S."/>
            <person name="Kuo A."/>
            <person name="Mondo S."/>
            <person name="Pangilinan J."/>
            <person name="Riley R."/>
            <person name="LaButti K."/>
            <person name="Andreopoulos B."/>
            <person name="Lipzen A."/>
            <person name="Chen C."/>
            <person name="Yan M."/>
            <person name="Daum C."/>
            <person name="Ng V."/>
            <person name="Clum A."/>
            <person name="Steindorff A."/>
            <person name="Ohm R.A."/>
            <person name="Martin F."/>
            <person name="Silar P."/>
            <person name="Natvig D.O."/>
            <person name="Lalanne C."/>
            <person name="Gautier V."/>
            <person name="Ament-Velasquez S.L."/>
            <person name="Kruys A."/>
            <person name="Hutchinson M.I."/>
            <person name="Powell A.J."/>
            <person name="Barry K."/>
            <person name="Miller A.N."/>
            <person name="Grigoriev I.V."/>
            <person name="Debuchy R."/>
            <person name="Gladieux P."/>
            <person name="Hiltunen Thoren M."/>
            <person name="Johannesson H."/>
        </authorList>
    </citation>
    <scope>NUCLEOTIDE SEQUENCE</scope>
    <source>
        <strain evidence="2">CBS 103.79</strain>
    </source>
</reference>
<keyword evidence="3" id="KW-1185">Reference proteome</keyword>
<feature type="region of interest" description="Disordered" evidence="1">
    <location>
        <begin position="1"/>
        <end position="21"/>
    </location>
</feature>
<feature type="compositionally biased region" description="Low complexity" evidence="1">
    <location>
        <begin position="102"/>
        <end position="113"/>
    </location>
</feature>
<proteinExistence type="predicted"/>
<name>A0AAN6MK41_9PEZI</name>
<organism evidence="2 3">
    <name type="scientific">Staphylotrichum tortipilum</name>
    <dbReference type="NCBI Taxonomy" id="2831512"/>
    <lineage>
        <taxon>Eukaryota</taxon>
        <taxon>Fungi</taxon>
        <taxon>Dikarya</taxon>
        <taxon>Ascomycota</taxon>
        <taxon>Pezizomycotina</taxon>
        <taxon>Sordariomycetes</taxon>
        <taxon>Sordariomycetidae</taxon>
        <taxon>Sordariales</taxon>
        <taxon>Chaetomiaceae</taxon>
        <taxon>Staphylotrichum</taxon>
    </lineage>
</organism>
<protein>
    <submittedName>
        <fullName evidence="2">Uncharacterized protein</fullName>
    </submittedName>
</protein>
<feature type="compositionally biased region" description="Pro residues" evidence="1">
    <location>
        <begin position="114"/>
        <end position="130"/>
    </location>
</feature>
<feature type="compositionally biased region" description="Polar residues" evidence="1">
    <location>
        <begin position="141"/>
        <end position="151"/>
    </location>
</feature>
<feature type="region of interest" description="Disordered" evidence="1">
    <location>
        <begin position="38"/>
        <end position="164"/>
    </location>
</feature>
<reference evidence="2" key="2">
    <citation type="submission" date="2023-05" db="EMBL/GenBank/DDBJ databases">
        <authorList>
            <consortium name="Lawrence Berkeley National Laboratory"/>
            <person name="Steindorff A."/>
            <person name="Hensen N."/>
            <person name="Bonometti L."/>
            <person name="Westerberg I."/>
            <person name="Brannstrom I.O."/>
            <person name="Guillou S."/>
            <person name="Cros-Aarteil S."/>
            <person name="Calhoun S."/>
            <person name="Haridas S."/>
            <person name="Kuo A."/>
            <person name="Mondo S."/>
            <person name="Pangilinan J."/>
            <person name="Riley R."/>
            <person name="Labutti K."/>
            <person name="Andreopoulos B."/>
            <person name="Lipzen A."/>
            <person name="Chen C."/>
            <person name="Yanf M."/>
            <person name="Daum C."/>
            <person name="Ng V."/>
            <person name="Clum A."/>
            <person name="Ohm R."/>
            <person name="Martin F."/>
            <person name="Silar P."/>
            <person name="Natvig D."/>
            <person name="Lalanne C."/>
            <person name="Gautier V."/>
            <person name="Ament-Velasquez S.L."/>
            <person name="Kruys A."/>
            <person name="Hutchinson M.I."/>
            <person name="Powell A.J."/>
            <person name="Barry K."/>
            <person name="Miller A.N."/>
            <person name="Grigoriev I.V."/>
            <person name="Debuchy R."/>
            <person name="Gladieux P."/>
            <person name="Thoren M.H."/>
            <person name="Johannesson H."/>
        </authorList>
    </citation>
    <scope>NUCLEOTIDE SEQUENCE</scope>
    <source>
        <strain evidence="2">CBS 103.79</strain>
    </source>
</reference>
<dbReference type="AlphaFoldDB" id="A0AAN6MK41"/>
<dbReference type="EMBL" id="MU855513">
    <property type="protein sequence ID" value="KAK3902380.1"/>
    <property type="molecule type" value="Genomic_DNA"/>
</dbReference>
<accession>A0AAN6MK41</accession>
<gene>
    <name evidence="2" type="ORF">C8A05DRAFT_33913</name>
</gene>
<feature type="compositionally biased region" description="Basic and acidic residues" evidence="1">
    <location>
        <begin position="152"/>
        <end position="164"/>
    </location>
</feature>
<feature type="compositionally biased region" description="Low complexity" evidence="1">
    <location>
        <begin position="83"/>
        <end position="95"/>
    </location>
</feature>
<dbReference type="Proteomes" id="UP001303889">
    <property type="component" value="Unassembled WGS sequence"/>
</dbReference>
<evidence type="ECO:0000256" key="1">
    <source>
        <dbReference type="SAM" id="MobiDB-lite"/>
    </source>
</evidence>
<evidence type="ECO:0000313" key="3">
    <source>
        <dbReference type="Proteomes" id="UP001303889"/>
    </source>
</evidence>